<organism evidence="1 2">
    <name type="scientific">Nonomuraea antimicrobica</name>
    <dbReference type="NCBI Taxonomy" id="561173"/>
    <lineage>
        <taxon>Bacteria</taxon>
        <taxon>Bacillati</taxon>
        <taxon>Actinomycetota</taxon>
        <taxon>Actinomycetes</taxon>
        <taxon>Streptosporangiales</taxon>
        <taxon>Streptosporangiaceae</taxon>
        <taxon>Nonomuraea</taxon>
    </lineage>
</organism>
<gene>
    <name evidence="1" type="ORF">GCM10022224_092680</name>
</gene>
<dbReference type="RefSeq" id="WP_344894359.1">
    <property type="nucleotide sequence ID" value="NZ_BAAAZP010000218.1"/>
</dbReference>
<accession>A0ABP7E2U6</accession>
<evidence type="ECO:0000313" key="2">
    <source>
        <dbReference type="Proteomes" id="UP001500902"/>
    </source>
</evidence>
<dbReference type="EMBL" id="BAAAZP010000218">
    <property type="protein sequence ID" value="GAA3712580.1"/>
    <property type="molecule type" value="Genomic_DNA"/>
</dbReference>
<evidence type="ECO:0000313" key="1">
    <source>
        <dbReference type="EMBL" id="GAA3712580.1"/>
    </source>
</evidence>
<evidence type="ECO:0008006" key="3">
    <source>
        <dbReference type="Google" id="ProtNLM"/>
    </source>
</evidence>
<sequence>MRAAWLAAGAVVTVFALVLSTAALWVGVAGARMPMDVTMRSIPFNRGDMRIETGRGQVDLIVLPGKAGELVIDRALRWSRDRPTVTEEWDARSGTLRLDAVCSGSDQPQGPLCRADYTVYVPPEIDLEASASGGVLDVGDLFGSVRLTSVSGDVSVRAITGDLWARTETGSIRGMNLSGRRADVEVGWGNVSLTFAGVPAEVRAVVRTVGDVDLTVPDNLYAVTTSAANITLDVRRDADAPRKITAEAPKGSVSVCCR</sequence>
<reference evidence="2" key="1">
    <citation type="journal article" date="2019" name="Int. J. Syst. Evol. Microbiol.">
        <title>The Global Catalogue of Microorganisms (GCM) 10K type strain sequencing project: providing services to taxonomists for standard genome sequencing and annotation.</title>
        <authorList>
            <consortium name="The Broad Institute Genomics Platform"/>
            <consortium name="The Broad Institute Genome Sequencing Center for Infectious Disease"/>
            <person name="Wu L."/>
            <person name="Ma J."/>
        </authorList>
    </citation>
    <scope>NUCLEOTIDE SEQUENCE [LARGE SCALE GENOMIC DNA]</scope>
    <source>
        <strain evidence="2">JCM 16904</strain>
    </source>
</reference>
<name>A0ABP7E2U6_9ACTN</name>
<protein>
    <recommendedName>
        <fullName evidence="3">Adhesin</fullName>
    </recommendedName>
</protein>
<dbReference type="Proteomes" id="UP001500902">
    <property type="component" value="Unassembled WGS sequence"/>
</dbReference>
<keyword evidence="2" id="KW-1185">Reference proteome</keyword>
<proteinExistence type="predicted"/>
<comment type="caution">
    <text evidence="1">The sequence shown here is derived from an EMBL/GenBank/DDBJ whole genome shotgun (WGS) entry which is preliminary data.</text>
</comment>